<dbReference type="Proteomes" id="UP000095280">
    <property type="component" value="Unplaced"/>
</dbReference>
<keyword evidence="1" id="KW-1185">Reference proteome</keyword>
<organism evidence="1 2">
    <name type="scientific">Macrostomum lignano</name>
    <dbReference type="NCBI Taxonomy" id="282301"/>
    <lineage>
        <taxon>Eukaryota</taxon>
        <taxon>Metazoa</taxon>
        <taxon>Spiralia</taxon>
        <taxon>Lophotrochozoa</taxon>
        <taxon>Platyhelminthes</taxon>
        <taxon>Rhabditophora</taxon>
        <taxon>Macrostomorpha</taxon>
        <taxon>Macrostomida</taxon>
        <taxon>Macrostomidae</taxon>
        <taxon>Macrostomum</taxon>
    </lineage>
</organism>
<proteinExistence type="predicted"/>
<dbReference type="WBParaSite" id="maker-unitig_26032-snap-gene-0.2-mRNA-1">
    <property type="protein sequence ID" value="maker-unitig_26032-snap-gene-0.2-mRNA-1"/>
    <property type="gene ID" value="maker-unitig_26032-snap-gene-0.2"/>
</dbReference>
<name>A0A1I8F9S3_9PLAT</name>
<accession>A0A1I8F9S3</accession>
<protein>
    <submittedName>
        <fullName evidence="2">Caspase family protein</fullName>
    </submittedName>
</protein>
<evidence type="ECO:0000313" key="1">
    <source>
        <dbReference type="Proteomes" id="UP000095280"/>
    </source>
</evidence>
<dbReference type="AlphaFoldDB" id="A0A1I8F9S3"/>
<reference evidence="2" key="1">
    <citation type="submission" date="2016-11" db="UniProtKB">
        <authorList>
            <consortium name="WormBaseParasite"/>
        </authorList>
    </citation>
    <scope>IDENTIFICATION</scope>
</reference>
<evidence type="ECO:0000313" key="2">
    <source>
        <dbReference type="WBParaSite" id="maker-unitig_26032-snap-gene-0.2-mRNA-1"/>
    </source>
</evidence>
<sequence>APSSELAAYQLSDSTSQKSRTAIPLASLLRIEDNASLSASNIVLVASESVRRRQFSVLGNERRLRLAEALTALGAEPSKSNAVAVSLRLLDESLPFRSQLLAGLSDKSACSR</sequence>